<name>C0BF27_9FIRM</name>
<evidence type="ECO:0000313" key="2">
    <source>
        <dbReference type="Proteomes" id="UP000003793"/>
    </source>
</evidence>
<gene>
    <name evidence="1" type="ORF">COPCOM_03789</name>
</gene>
<organism evidence="1 2">
    <name type="scientific">Coprococcus comes ATCC 27758</name>
    <dbReference type="NCBI Taxonomy" id="470146"/>
    <lineage>
        <taxon>Bacteria</taxon>
        <taxon>Bacillati</taxon>
        <taxon>Bacillota</taxon>
        <taxon>Clostridia</taxon>
        <taxon>Lachnospirales</taxon>
        <taxon>Lachnospiraceae</taxon>
        <taxon>Coprococcus</taxon>
    </lineage>
</organism>
<proteinExistence type="predicted"/>
<dbReference type="Proteomes" id="UP000003793">
    <property type="component" value="Unassembled WGS sequence"/>
</dbReference>
<dbReference type="EMBL" id="ABVR01000046">
    <property type="protein sequence ID" value="EEG87871.1"/>
    <property type="molecule type" value="Genomic_DNA"/>
</dbReference>
<dbReference type="AlphaFoldDB" id="C0BF27"/>
<protein>
    <submittedName>
        <fullName evidence="1">Uncharacterized protein</fullName>
    </submittedName>
</protein>
<comment type="caution">
    <text evidence="1">The sequence shown here is derived from an EMBL/GenBank/DDBJ whole genome shotgun (WGS) entry which is preliminary data.</text>
</comment>
<accession>C0BF27</accession>
<reference evidence="1 2" key="2">
    <citation type="submission" date="2009-03" db="EMBL/GenBank/DDBJ databases">
        <title>Draft genome sequence of Coprococcus comes (ATCC 27758).</title>
        <authorList>
            <person name="Sudarsanam P."/>
            <person name="Ley R."/>
            <person name="Guruge J."/>
            <person name="Turnbaugh P.J."/>
            <person name="Mahowald M."/>
            <person name="Liep D."/>
            <person name="Gordon J."/>
        </authorList>
    </citation>
    <scope>NUCLEOTIDE SEQUENCE [LARGE SCALE GENOMIC DNA]</scope>
    <source>
        <strain evidence="1 2">ATCC 27758</strain>
    </source>
</reference>
<evidence type="ECO:0000313" key="1">
    <source>
        <dbReference type="EMBL" id="EEG87871.1"/>
    </source>
</evidence>
<sequence length="39" mass="4386">MICSHFYASIPFCIYFSASTPANCVFNRIPVKQKAGEML</sequence>
<dbReference type="HOGENOM" id="CLU_3308043_0_0_9"/>
<reference evidence="1 2" key="1">
    <citation type="submission" date="2009-02" db="EMBL/GenBank/DDBJ databases">
        <authorList>
            <person name="Fulton L."/>
            <person name="Clifton S."/>
            <person name="Fulton B."/>
            <person name="Xu J."/>
            <person name="Minx P."/>
            <person name="Pepin K.H."/>
            <person name="Johnson M."/>
            <person name="Bhonagiri V."/>
            <person name="Nash W.E."/>
            <person name="Mardis E.R."/>
            <person name="Wilson R.K."/>
        </authorList>
    </citation>
    <scope>NUCLEOTIDE SEQUENCE [LARGE SCALE GENOMIC DNA]</scope>
    <source>
        <strain evidence="1 2">ATCC 27758</strain>
    </source>
</reference>